<name>A0A6I4W586_9ACTN</name>
<dbReference type="EMBL" id="WUTW01000001">
    <property type="protein sequence ID" value="MXQ63376.1"/>
    <property type="molecule type" value="Genomic_DNA"/>
</dbReference>
<feature type="domain" description="DUF6879" evidence="1">
    <location>
        <begin position="6"/>
        <end position="168"/>
    </location>
</feature>
<dbReference type="Proteomes" id="UP000431901">
    <property type="component" value="Unassembled WGS sequence"/>
</dbReference>
<evidence type="ECO:0000313" key="2">
    <source>
        <dbReference type="EMBL" id="MXQ63376.1"/>
    </source>
</evidence>
<dbReference type="Pfam" id="PF21806">
    <property type="entry name" value="DUF6879"/>
    <property type="match status" value="1"/>
</dbReference>
<dbReference type="AlphaFoldDB" id="A0A6I4W586"/>
<organism evidence="2 3">
    <name type="scientific">Actinomadura rayongensis</name>
    <dbReference type="NCBI Taxonomy" id="1429076"/>
    <lineage>
        <taxon>Bacteria</taxon>
        <taxon>Bacillati</taxon>
        <taxon>Actinomycetota</taxon>
        <taxon>Actinomycetes</taxon>
        <taxon>Streptosporangiales</taxon>
        <taxon>Thermomonosporaceae</taxon>
        <taxon>Actinomadura</taxon>
    </lineage>
</organism>
<gene>
    <name evidence="2" type="ORF">GQ466_04950</name>
</gene>
<protein>
    <recommendedName>
        <fullName evidence="1">DUF6879 domain-containing protein</fullName>
    </recommendedName>
</protein>
<keyword evidence="3" id="KW-1185">Reference proteome</keyword>
<dbReference type="OrthoDB" id="3821358at2"/>
<accession>A0A6I4W586</accession>
<reference evidence="2 3" key="1">
    <citation type="submission" date="2019-12" db="EMBL/GenBank/DDBJ databases">
        <title>Nocardia macrotermitis sp. nov. and Nocardia aurantia sp. nov., isolated from the gut of the fungus growing-termite Macrotermes natalensis.</title>
        <authorList>
            <person name="Christine B."/>
            <person name="Rene B."/>
        </authorList>
    </citation>
    <scope>NUCLEOTIDE SEQUENCE [LARGE SCALE GENOMIC DNA]</scope>
    <source>
        <strain evidence="2 3">DSM 102126</strain>
    </source>
</reference>
<evidence type="ECO:0000259" key="1">
    <source>
        <dbReference type="Pfam" id="PF21806"/>
    </source>
</evidence>
<evidence type="ECO:0000313" key="3">
    <source>
        <dbReference type="Proteomes" id="UP000431901"/>
    </source>
</evidence>
<dbReference type="RefSeq" id="WP_161101546.1">
    <property type="nucleotide sequence ID" value="NZ_JBHLYI010000002.1"/>
</dbReference>
<dbReference type="InterPro" id="IPR049244">
    <property type="entry name" value="DUF6879"/>
</dbReference>
<proteinExistence type="predicted"/>
<sequence>MRLEGDDWTRFFDSFHRDAFRLETLPAYGVASEETEYRIWRETGRLDVPADDEWLVRLRAFRSAGRTIGRVRVLARPLTQYMRYQFAFYPYSSAAGESIRILDVTGRANPVAGAQDFWLFDESKVVLMHYADDGTQTGRELLEGADPAPYVEWKRRALRDSVPFSEYRDA</sequence>
<comment type="caution">
    <text evidence="2">The sequence shown here is derived from an EMBL/GenBank/DDBJ whole genome shotgun (WGS) entry which is preliminary data.</text>
</comment>